<dbReference type="Gene3D" id="1.10.1200.10">
    <property type="entry name" value="ACP-like"/>
    <property type="match status" value="1"/>
</dbReference>
<keyword evidence="3" id="KW-1185">Reference proteome</keyword>
<dbReference type="RefSeq" id="WP_092057661.1">
    <property type="nucleotide sequence ID" value="NZ_FOJJ01000037.1"/>
</dbReference>
<accession>A0A550JF68</accession>
<dbReference type="AlphaFoldDB" id="A0A550JF68"/>
<dbReference type="PROSITE" id="PS50075">
    <property type="entry name" value="CARRIER"/>
    <property type="match status" value="1"/>
</dbReference>
<proteinExistence type="predicted"/>
<feature type="domain" description="Carrier" evidence="1">
    <location>
        <begin position="7"/>
        <end position="89"/>
    </location>
</feature>
<evidence type="ECO:0000313" key="3">
    <source>
        <dbReference type="Proteomes" id="UP000317155"/>
    </source>
</evidence>
<protein>
    <submittedName>
        <fullName evidence="2">Acyl carrier protein</fullName>
    </submittedName>
</protein>
<dbReference type="EMBL" id="VJVV01000005">
    <property type="protein sequence ID" value="TRO81835.1"/>
    <property type="molecule type" value="Genomic_DNA"/>
</dbReference>
<organism evidence="2 3">
    <name type="scientific">Trichloromonas acetexigens</name>
    <dbReference type="NCBI Taxonomy" id="38815"/>
    <lineage>
        <taxon>Bacteria</taxon>
        <taxon>Pseudomonadati</taxon>
        <taxon>Thermodesulfobacteriota</taxon>
        <taxon>Desulfuromonadia</taxon>
        <taxon>Desulfuromonadales</taxon>
        <taxon>Trichloromonadaceae</taxon>
        <taxon>Trichloromonas</taxon>
    </lineage>
</organism>
<evidence type="ECO:0000259" key="1">
    <source>
        <dbReference type="PROSITE" id="PS50075"/>
    </source>
</evidence>
<comment type="caution">
    <text evidence="2">The sequence shown here is derived from an EMBL/GenBank/DDBJ whole genome shotgun (WGS) entry which is preliminary data.</text>
</comment>
<dbReference type="Pfam" id="PF00550">
    <property type="entry name" value="PP-binding"/>
    <property type="match status" value="1"/>
</dbReference>
<gene>
    <name evidence="2" type="ORF">FL622_08520</name>
</gene>
<dbReference type="SUPFAM" id="SSF47336">
    <property type="entry name" value="ACP-like"/>
    <property type="match status" value="1"/>
</dbReference>
<name>A0A550JF68_9BACT</name>
<dbReference type="InterPro" id="IPR009081">
    <property type="entry name" value="PP-bd_ACP"/>
</dbReference>
<dbReference type="Proteomes" id="UP000317155">
    <property type="component" value="Unassembled WGS sequence"/>
</dbReference>
<evidence type="ECO:0000313" key="2">
    <source>
        <dbReference type="EMBL" id="TRO81835.1"/>
    </source>
</evidence>
<reference evidence="2 3" key="1">
    <citation type="submission" date="2019-07" db="EMBL/GenBank/DDBJ databases">
        <title>Insights of Desulfuromonas acetexigens electromicrobiology.</title>
        <authorList>
            <person name="Katuri K."/>
            <person name="Sapireddy V."/>
            <person name="Shaw D.R."/>
            <person name="Saikaly P."/>
        </authorList>
    </citation>
    <scope>NUCLEOTIDE SEQUENCE [LARGE SCALE GENOMIC DNA]</scope>
    <source>
        <strain evidence="2 3">2873</strain>
    </source>
</reference>
<dbReference type="InterPro" id="IPR036736">
    <property type="entry name" value="ACP-like_sf"/>
</dbReference>
<sequence>MEVLSADNLEQALRDLIVDSCNIPDASEEVFPDAPLIGPDSPWGLDSLDAVEIVVAVQKAYEVRIGGQDTSREVLASLRTLAEFIRKERG</sequence>
<dbReference type="OrthoDB" id="5432342at2"/>